<reference evidence="5" key="1">
    <citation type="submission" date="2017-09" db="EMBL/GenBank/DDBJ databases">
        <title>Depth-based differentiation of microbial function through sediment-hosted aquifers and enrichment of novel symbionts in the deep terrestrial subsurface.</title>
        <authorList>
            <person name="Probst A.J."/>
            <person name="Ladd B."/>
            <person name="Jarett J.K."/>
            <person name="Geller-Mcgrath D.E."/>
            <person name="Sieber C.M.K."/>
            <person name="Emerson J.B."/>
            <person name="Anantharaman K."/>
            <person name="Thomas B.C."/>
            <person name="Malmstrom R."/>
            <person name="Stieglmeier M."/>
            <person name="Klingl A."/>
            <person name="Woyke T."/>
            <person name="Ryan C.M."/>
            <person name="Banfield J.F."/>
        </authorList>
    </citation>
    <scope>NUCLEOTIDE SEQUENCE [LARGE SCALE GENOMIC DNA]</scope>
</reference>
<name>A0A2M7XDH0_9BACT</name>
<dbReference type="InterPro" id="IPR001789">
    <property type="entry name" value="Sig_transdc_resp-reg_receiver"/>
</dbReference>
<dbReference type="AlphaFoldDB" id="A0A2M7XDH0"/>
<dbReference type="GO" id="GO:0000160">
    <property type="term" value="P:phosphorelay signal transduction system"/>
    <property type="evidence" value="ECO:0007669"/>
    <property type="project" value="InterPro"/>
</dbReference>
<feature type="modified residue" description="4-aspartylphosphate" evidence="2">
    <location>
        <position position="56"/>
    </location>
</feature>
<evidence type="ECO:0000313" key="5">
    <source>
        <dbReference type="Proteomes" id="UP000231263"/>
    </source>
</evidence>
<gene>
    <name evidence="4" type="ORF">CO173_04150</name>
</gene>
<evidence type="ECO:0000256" key="1">
    <source>
        <dbReference type="ARBA" id="ARBA00022553"/>
    </source>
</evidence>
<evidence type="ECO:0000256" key="2">
    <source>
        <dbReference type="PROSITE-ProRule" id="PRU00169"/>
    </source>
</evidence>
<dbReference type="Proteomes" id="UP000231263">
    <property type="component" value="Unassembled WGS sequence"/>
</dbReference>
<feature type="domain" description="Response regulatory" evidence="3">
    <location>
        <begin position="7"/>
        <end position="123"/>
    </location>
</feature>
<dbReference type="InterPro" id="IPR050595">
    <property type="entry name" value="Bact_response_regulator"/>
</dbReference>
<protein>
    <submittedName>
        <fullName evidence="4">Response regulator</fullName>
    </submittedName>
</protein>
<dbReference type="SUPFAM" id="SSF52172">
    <property type="entry name" value="CheY-like"/>
    <property type="match status" value="1"/>
</dbReference>
<accession>A0A2M7XDH0</accession>
<evidence type="ECO:0000259" key="3">
    <source>
        <dbReference type="PROSITE" id="PS50110"/>
    </source>
</evidence>
<dbReference type="PANTHER" id="PTHR44591">
    <property type="entry name" value="STRESS RESPONSE REGULATOR PROTEIN 1"/>
    <property type="match status" value="1"/>
</dbReference>
<dbReference type="Gene3D" id="3.40.50.2300">
    <property type="match status" value="1"/>
</dbReference>
<evidence type="ECO:0000313" key="4">
    <source>
        <dbReference type="EMBL" id="PJA45930.1"/>
    </source>
</evidence>
<dbReference type="Pfam" id="PF00072">
    <property type="entry name" value="Response_reg"/>
    <property type="match status" value="1"/>
</dbReference>
<dbReference type="PANTHER" id="PTHR44591:SF3">
    <property type="entry name" value="RESPONSE REGULATORY DOMAIN-CONTAINING PROTEIN"/>
    <property type="match status" value="1"/>
</dbReference>
<sequence>MTAQEKSVLILEDDVFLVKAYKSRFDKENIRSVIVKNGKLGLAEAKQNKPDVILLDLVMPDGNGFEFLEELKTLPGFENIAVIVLTNLGGEIDRKHALKLGASEYMVKADSSMDEVIEMVKKYL</sequence>
<dbReference type="EMBL" id="PFWT01000022">
    <property type="protein sequence ID" value="PJA45930.1"/>
    <property type="molecule type" value="Genomic_DNA"/>
</dbReference>
<comment type="caution">
    <text evidence="4">The sequence shown here is derived from an EMBL/GenBank/DDBJ whole genome shotgun (WGS) entry which is preliminary data.</text>
</comment>
<dbReference type="InterPro" id="IPR011006">
    <property type="entry name" value="CheY-like_superfamily"/>
</dbReference>
<proteinExistence type="predicted"/>
<dbReference type="SMART" id="SM00448">
    <property type="entry name" value="REC"/>
    <property type="match status" value="1"/>
</dbReference>
<dbReference type="PROSITE" id="PS50110">
    <property type="entry name" value="RESPONSE_REGULATORY"/>
    <property type="match status" value="1"/>
</dbReference>
<keyword evidence="1 2" id="KW-0597">Phosphoprotein</keyword>
<organism evidence="4 5">
    <name type="scientific">Candidatus Uhrbacteria bacterium CG_4_9_14_3_um_filter_41_35</name>
    <dbReference type="NCBI Taxonomy" id="1975034"/>
    <lineage>
        <taxon>Bacteria</taxon>
        <taxon>Candidatus Uhriibacteriota</taxon>
    </lineage>
</organism>